<evidence type="ECO:0000256" key="1">
    <source>
        <dbReference type="SAM" id="MobiDB-lite"/>
    </source>
</evidence>
<dbReference type="Proteomes" id="UP000645555">
    <property type="component" value="Unassembled WGS sequence"/>
</dbReference>
<reference evidence="2" key="2">
    <citation type="submission" date="2020-09" db="EMBL/GenBank/DDBJ databases">
        <authorList>
            <person name="Sun Q."/>
            <person name="Ohkuma M."/>
        </authorList>
    </citation>
    <scope>NUCLEOTIDE SEQUENCE</scope>
    <source>
        <strain evidence="2">JCM 4956</strain>
    </source>
</reference>
<organism evidence="2 3">
    <name type="scientific">Streptomyces fructofermentans</name>
    <dbReference type="NCBI Taxonomy" id="152141"/>
    <lineage>
        <taxon>Bacteria</taxon>
        <taxon>Bacillati</taxon>
        <taxon>Actinomycetota</taxon>
        <taxon>Actinomycetes</taxon>
        <taxon>Kitasatosporales</taxon>
        <taxon>Streptomycetaceae</taxon>
        <taxon>Streptomyces</taxon>
    </lineage>
</organism>
<accession>A0A918K403</accession>
<dbReference type="EMBL" id="BMWD01000003">
    <property type="protein sequence ID" value="GGX47403.1"/>
    <property type="molecule type" value="Genomic_DNA"/>
</dbReference>
<gene>
    <name evidence="2" type="ORF">GCM10010515_13090</name>
</gene>
<feature type="compositionally biased region" description="Basic and acidic residues" evidence="1">
    <location>
        <begin position="1"/>
        <end position="10"/>
    </location>
</feature>
<comment type="caution">
    <text evidence="2">The sequence shown here is derived from an EMBL/GenBank/DDBJ whole genome shotgun (WGS) entry which is preliminary data.</text>
</comment>
<protein>
    <submittedName>
        <fullName evidence="2">Uncharacterized protein</fullName>
    </submittedName>
</protein>
<reference evidence="2" key="1">
    <citation type="journal article" date="2014" name="Int. J. Syst. Evol. Microbiol.">
        <title>Complete genome sequence of Corynebacterium casei LMG S-19264T (=DSM 44701T), isolated from a smear-ripened cheese.</title>
        <authorList>
            <consortium name="US DOE Joint Genome Institute (JGI-PGF)"/>
            <person name="Walter F."/>
            <person name="Albersmeier A."/>
            <person name="Kalinowski J."/>
            <person name="Ruckert C."/>
        </authorList>
    </citation>
    <scope>NUCLEOTIDE SEQUENCE</scope>
    <source>
        <strain evidence="2">JCM 4956</strain>
    </source>
</reference>
<evidence type="ECO:0000313" key="3">
    <source>
        <dbReference type="Proteomes" id="UP000645555"/>
    </source>
</evidence>
<feature type="region of interest" description="Disordered" evidence="1">
    <location>
        <begin position="88"/>
        <end position="107"/>
    </location>
</feature>
<keyword evidence="3" id="KW-1185">Reference proteome</keyword>
<feature type="region of interest" description="Disordered" evidence="1">
    <location>
        <begin position="1"/>
        <end position="25"/>
    </location>
</feature>
<dbReference type="AlphaFoldDB" id="A0A918K403"/>
<name>A0A918K403_9ACTN</name>
<sequence>MDRVRGEGGAHPRPGTAIHASWGLPRPVGRDVRACTDDEARQLWVPSRKCVRPYGASGCVMPARMHPVPAPDEAIFAAPARVAEPPLLAPGLDRPAAGVGRGSAHRN</sequence>
<proteinExistence type="predicted"/>
<evidence type="ECO:0000313" key="2">
    <source>
        <dbReference type="EMBL" id="GGX47403.1"/>
    </source>
</evidence>